<comment type="caution">
    <text evidence="1">The sequence shown here is derived from an EMBL/GenBank/DDBJ whole genome shotgun (WGS) entry which is preliminary data.</text>
</comment>
<organism evidence="1 2">
    <name type="scientific">Cichorium intybus</name>
    <name type="common">Chicory</name>
    <dbReference type="NCBI Taxonomy" id="13427"/>
    <lineage>
        <taxon>Eukaryota</taxon>
        <taxon>Viridiplantae</taxon>
        <taxon>Streptophyta</taxon>
        <taxon>Embryophyta</taxon>
        <taxon>Tracheophyta</taxon>
        <taxon>Spermatophyta</taxon>
        <taxon>Magnoliopsida</taxon>
        <taxon>eudicotyledons</taxon>
        <taxon>Gunneridae</taxon>
        <taxon>Pentapetalae</taxon>
        <taxon>asterids</taxon>
        <taxon>campanulids</taxon>
        <taxon>Asterales</taxon>
        <taxon>Asteraceae</taxon>
        <taxon>Cichorioideae</taxon>
        <taxon>Cichorieae</taxon>
        <taxon>Cichoriinae</taxon>
        <taxon>Cichorium</taxon>
    </lineage>
</organism>
<evidence type="ECO:0000313" key="2">
    <source>
        <dbReference type="Proteomes" id="UP001055811"/>
    </source>
</evidence>
<name>A0ACB9BK37_CICIN</name>
<reference evidence="1 2" key="2">
    <citation type="journal article" date="2022" name="Mol. Ecol. Resour.">
        <title>The genomes of chicory, endive, great burdock and yacon provide insights into Asteraceae paleo-polyploidization history and plant inulin production.</title>
        <authorList>
            <person name="Fan W."/>
            <person name="Wang S."/>
            <person name="Wang H."/>
            <person name="Wang A."/>
            <person name="Jiang F."/>
            <person name="Liu H."/>
            <person name="Zhao H."/>
            <person name="Xu D."/>
            <person name="Zhang Y."/>
        </authorList>
    </citation>
    <scope>NUCLEOTIDE SEQUENCE [LARGE SCALE GENOMIC DNA]</scope>
    <source>
        <strain evidence="2">cv. Punajuju</strain>
        <tissue evidence="1">Leaves</tissue>
    </source>
</reference>
<dbReference type="Proteomes" id="UP001055811">
    <property type="component" value="Linkage Group LG06"/>
</dbReference>
<reference evidence="2" key="1">
    <citation type="journal article" date="2022" name="Mol. Ecol. Resour.">
        <title>The genomes of chicory, endive, great burdock and yacon provide insights into Asteraceae palaeo-polyploidization history and plant inulin production.</title>
        <authorList>
            <person name="Fan W."/>
            <person name="Wang S."/>
            <person name="Wang H."/>
            <person name="Wang A."/>
            <person name="Jiang F."/>
            <person name="Liu H."/>
            <person name="Zhao H."/>
            <person name="Xu D."/>
            <person name="Zhang Y."/>
        </authorList>
    </citation>
    <scope>NUCLEOTIDE SEQUENCE [LARGE SCALE GENOMIC DNA]</scope>
    <source>
        <strain evidence="2">cv. Punajuju</strain>
    </source>
</reference>
<protein>
    <submittedName>
        <fullName evidence="1">Uncharacterized protein</fullName>
    </submittedName>
</protein>
<accession>A0ACB9BK37</accession>
<proteinExistence type="predicted"/>
<dbReference type="EMBL" id="CM042014">
    <property type="protein sequence ID" value="KAI3722365.1"/>
    <property type="molecule type" value="Genomic_DNA"/>
</dbReference>
<sequence>MKSIVGRCKLPIIVGGSNSFIEALIDQNYEFRSGYEFCFLWFDVAMPMLHRFVFDRVDRMVATGIVEEVRKMYNPKALLRRAIRVPKFDPYFYLNVHLPLDSTWSFLGVW</sequence>
<keyword evidence="2" id="KW-1185">Reference proteome</keyword>
<evidence type="ECO:0000313" key="1">
    <source>
        <dbReference type="EMBL" id="KAI3722365.1"/>
    </source>
</evidence>
<gene>
    <name evidence="1" type="ORF">L2E82_33401</name>
</gene>